<sequence length="658" mass="78544">MKKSLFLLIYLFFNFGICVKPPKTKGISSTKEASPSSNLLEKFVGLAEDDLEGKYIEAFFEEEKNWKEIIRQISSFLLFKKINDKKLIILNNSKKEIKRKGKSLFEIFEEEEEKKEVDEEIKNILENYEKFKEKNKNETKIEFNFLLKLLEFNELFELFESEMIGGEYKLKIIKEKFLKIGNKLKDLGEEEALNKLDDIFKSSLAELHLESLKKHTLHGLFERNINSIKTENDGKMNENKFVEFKSKLRYVLSDMMFKEIEFKNPILLRMGIFSKDYFLRISFQMRRTYLVEKNEQIRRFGQIILNTGVVKERAEILASQEFSSLIKNNDGRNIKINEFIKRFEDKIVKGINSKEIEEWIISVYLFIINNYDLDKHKEYNLLLEILIHIKWLDIHLKNYTDNNEWVIVRNFLLEKLEGYYKESSFKQINIKLNIIIILDKIDEKIKENGQFNIFELLENDIKDINKKAPSMARDEEFFDRLNAETIEALKRKYVEFRKIIDEMDPIQKSKMNSIFPEGISETDWPSADVSYINSIMNNENKDIWFYLKESIEYYKNVRDRVSGADREIIRKFDEENIEEFGELKYVEVLRSSQSIQMIKGEINFGKDFNKKLGIIIPKWIELFENIIDEIDLNVTMEITENLKNKFEDLQTNYLEWLI</sequence>
<keyword evidence="3" id="KW-1185">Reference proteome</keyword>
<keyword evidence="2" id="KW-0732">Signal</keyword>
<feature type="coiled-coil region" evidence="1">
    <location>
        <begin position="107"/>
        <end position="141"/>
    </location>
</feature>
<dbReference type="WBParaSite" id="scf7180000417564.g1423">
    <property type="protein sequence ID" value="scf7180000417564.g1423"/>
    <property type="gene ID" value="scf7180000417564.g1423"/>
</dbReference>
<dbReference type="AlphaFoldDB" id="A0A915NHS6"/>
<feature type="signal peptide" evidence="2">
    <location>
        <begin position="1"/>
        <end position="18"/>
    </location>
</feature>
<keyword evidence="1" id="KW-0175">Coiled coil</keyword>
<dbReference type="Proteomes" id="UP000887560">
    <property type="component" value="Unplaced"/>
</dbReference>
<proteinExistence type="predicted"/>
<organism evidence="3 4">
    <name type="scientific">Meloidogyne floridensis</name>
    <dbReference type="NCBI Taxonomy" id="298350"/>
    <lineage>
        <taxon>Eukaryota</taxon>
        <taxon>Metazoa</taxon>
        <taxon>Ecdysozoa</taxon>
        <taxon>Nematoda</taxon>
        <taxon>Chromadorea</taxon>
        <taxon>Rhabditida</taxon>
        <taxon>Tylenchina</taxon>
        <taxon>Tylenchomorpha</taxon>
        <taxon>Tylenchoidea</taxon>
        <taxon>Meloidogynidae</taxon>
        <taxon>Meloidogyninae</taxon>
        <taxon>Meloidogyne</taxon>
    </lineage>
</organism>
<evidence type="ECO:0000313" key="4">
    <source>
        <dbReference type="WBParaSite" id="scf7180000417564.g1423"/>
    </source>
</evidence>
<reference evidence="4" key="1">
    <citation type="submission" date="2022-11" db="UniProtKB">
        <authorList>
            <consortium name="WormBaseParasite"/>
        </authorList>
    </citation>
    <scope>IDENTIFICATION</scope>
</reference>
<evidence type="ECO:0000313" key="3">
    <source>
        <dbReference type="Proteomes" id="UP000887560"/>
    </source>
</evidence>
<evidence type="ECO:0000256" key="1">
    <source>
        <dbReference type="SAM" id="Coils"/>
    </source>
</evidence>
<accession>A0A915NHS6</accession>
<name>A0A915NHS6_9BILA</name>
<protein>
    <submittedName>
        <fullName evidence="4">Lipoprotein</fullName>
    </submittedName>
</protein>
<evidence type="ECO:0000256" key="2">
    <source>
        <dbReference type="SAM" id="SignalP"/>
    </source>
</evidence>
<feature type="chain" id="PRO_5037999854" evidence="2">
    <location>
        <begin position="19"/>
        <end position="658"/>
    </location>
</feature>